<sequence>MNKQMTGGGNLMDVQPSFHVAKHLAKKDRYLTGLILLAMVGGIALGHYLPGISRAINRFQVGTTSIPIAIGLIIMMYPPLAKVRYRELPLVWRDWRLLGVSLIQNWILGPLLMFGLACLFLRQHPEAMVGVIMIGLARCIAMVLVWSELADGDGQLTAGLVALNSLFQILLYASMAYLFVTVLPPLVGLPSLPIHIRITEVVVPVLIYLGIPFVAGILSRLLFIKWRGQSWYEKIYLKRISPLATGALLFTVVIMFAEKGNQILQLPLLTLQIAMPLVCYFLIMFGVSFTWTWKVKKNYAKAVSVAFTAASNNFELALAITVGVFGLNSPEAFAAIIGPLVEVPVMLVLVDLARAFARHHLREQ</sequence>
<dbReference type="InterPro" id="IPR038770">
    <property type="entry name" value="Na+/solute_symporter_sf"/>
</dbReference>
<dbReference type="GO" id="GO:0015297">
    <property type="term" value="F:antiporter activity"/>
    <property type="evidence" value="ECO:0007669"/>
    <property type="project" value="UniProtKB-UniRule"/>
</dbReference>
<evidence type="ECO:0000256" key="4">
    <source>
        <dbReference type="ARBA" id="ARBA00022475"/>
    </source>
</evidence>
<keyword evidence="5 9" id="KW-0812">Transmembrane</keyword>
<comment type="similarity">
    <text evidence="2 9">Belongs to the arsenical resistance-3 (ACR3) (TC 2.A.59) family.</text>
</comment>
<comment type="subcellular location">
    <subcellularLocation>
        <location evidence="1 9">Cell membrane</location>
        <topology evidence="1 9">Multi-pass membrane protein</topology>
    </subcellularLocation>
</comment>
<feature type="transmembrane region" description="Helical" evidence="10">
    <location>
        <begin position="235"/>
        <end position="257"/>
    </location>
</feature>
<feature type="transmembrane region" description="Helical" evidence="10">
    <location>
        <begin position="269"/>
        <end position="293"/>
    </location>
</feature>
<dbReference type="GO" id="GO:0015105">
    <property type="term" value="F:arsenite transmembrane transporter activity"/>
    <property type="evidence" value="ECO:0007669"/>
    <property type="project" value="TreeGrafter"/>
</dbReference>
<evidence type="ECO:0000256" key="6">
    <source>
        <dbReference type="ARBA" id="ARBA00022849"/>
    </source>
</evidence>
<dbReference type="GO" id="GO:0015104">
    <property type="term" value="F:antimonite transmembrane transporter activity"/>
    <property type="evidence" value="ECO:0007669"/>
    <property type="project" value="TreeGrafter"/>
</dbReference>
<dbReference type="InterPro" id="IPR002657">
    <property type="entry name" value="BilAc:Na_symport/Acr3"/>
</dbReference>
<dbReference type="EMBL" id="JQBA01000018">
    <property type="protein sequence ID" value="KRN44277.1"/>
    <property type="molecule type" value="Genomic_DNA"/>
</dbReference>
<reference evidence="11 12" key="1">
    <citation type="journal article" date="2015" name="Genome Announc.">
        <title>Expanding the biotechnology potential of lactobacilli through comparative genomics of 213 strains and associated genera.</title>
        <authorList>
            <person name="Sun Z."/>
            <person name="Harris H.M."/>
            <person name="McCann A."/>
            <person name="Guo C."/>
            <person name="Argimon S."/>
            <person name="Zhang W."/>
            <person name="Yang X."/>
            <person name="Jeffery I.B."/>
            <person name="Cooney J.C."/>
            <person name="Kagawa T.F."/>
            <person name="Liu W."/>
            <person name="Song Y."/>
            <person name="Salvetti E."/>
            <person name="Wrobel A."/>
            <person name="Rasinkangas P."/>
            <person name="Parkhill J."/>
            <person name="Rea M.C."/>
            <person name="O'Sullivan O."/>
            <person name="Ritari J."/>
            <person name="Douillard F.P."/>
            <person name="Paul Ross R."/>
            <person name="Yang R."/>
            <person name="Briner A.E."/>
            <person name="Felis G.E."/>
            <person name="de Vos W.M."/>
            <person name="Barrangou R."/>
            <person name="Klaenhammer T.R."/>
            <person name="Caufield P.W."/>
            <person name="Cui Y."/>
            <person name="Zhang H."/>
            <person name="O'Toole P.W."/>
        </authorList>
    </citation>
    <scope>NUCLEOTIDE SEQUENCE [LARGE SCALE GENOMIC DNA]</scope>
    <source>
        <strain evidence="11 12">DSM 14792</strain>
    </source>
</reference>
<evidence type="ECO:0000313" key="12">
    <source>
        <dbReference type="Proteomes" id="UP000051639"/>
    </source>
</evidence>
<dbReference type="InterPro" id="IPR004706">
    <property type="entry name" value="Arsenical-R_Acr3"/>
</dbReference>
<evidence type="ECO:0000256" key="5">
    <source>
        <dbReference type="ARBA" id="ARBA00022692"/>
    </source>
</evidence>
<feature type="transmembrane region" description="Helical" evidence="10">
    <location>
        <begin position="97"/>
        <end position="122"/>
    </location>
</feature>
<feature type="transmembrane region" description="Helical" evidence="10">
    <location>
        <begin position="128"/>
        <end position="146"/>
    </location>
</feature>
<dbReference type="PATRIC" id="fig|148604.4.peg.602"/>
<feature type="transmembrane region" description="Helical" evidence="10">
    <location>
        <begin position="55"/>
        <end position="77"/>
    </location>
</feature>
<dbReference type="NCBIfam" id="TIGR00832">
    <property type="entry name" value="acr3"/>
    <property type="match status" value="1"/>
</dbReference>
<feature type="transmembrane region" description="Helical" evidence="10">
    <location>
        <begin position="30"/>
        <end position="49"/>
    </location>
</feature>
<evidence type="ECO:0000256" key="2">
    <source>
        <dbReference type="ARBA" id="ARBA00010110"/>
    </source>
</evidence>
<keyword evidence="3 9" id="KW-0813">Transport</keyword>
<organism evidence="11 12">
    <name type="scientific">Limosilactobacillus ingluviei</name>
    <dbReference type="NCBI Taxonomy" id="148604"/>
    <lineage>
        <taxon>Bacteria</taxon>
        <taxon>Bacillati</taxon>
        <taxon>Bacillota</taxon>
        <taxon>Bacilli</taxon>
        <taxon>Lactobacillales</taxon>
        <taxon>Lactobacillaceae</taxon>
        <taxon>Limosilactobacillus</taxon>
    </lineage>
</organism>
<evidence type="ECO:0000256" key="3">
    <source>
        <dbReference type="ARBA" id="ARBA00022448"/>
    </source>
</evidence>
<evidence type="ECO:0000256" key="8">
    <source>
        <dbReference type="ARBA" id="ARBA00023136"/>
    </source>
</evidence>
<accession>A0A0R2H169</accession>
<keyword evidence="6" id="KW-0059">Arsenical resistance</keyword>
<name>A0A0R2H169_9LACO</name>
<keyword evidence="8 9" id="KW-0472">Membrane</keyword>
<dbReference type="AlphaFoldDB" id="A0A0R2H169"/>
<evidence type="ECO:0000256" key="1">
    <source>
        <dbReference type="ARBA" id="ARBA00004651"/>
    </source>
</evidence>
<protein>
    <submittedName>
        <fullName evidence="11">Arsenical-resistance protein</fullName>
    </submittedName>
</protein>
<feature type="transmembrane region" description="Helical" evidence="10">
    <location>
        <begin position="201"/>
        <end position="223"/>
    </location>
</feature>
<dbReference type="PANTHER" id="PTHR43057:SF1">
    <property type="entry name" value="ARSENICAL-RESISTANCE PROTEIN 3"/>
    <property type="match status" value="1"/>
</dbReference>
<dbReference type="Pfam" id="PF01758">
    <property type="entry name" value="SBF"/>
    <property type="match status" value="1"/>
</dbReference>
<gene>
    <name evidence="11" type="ORF">IV41_GL000596</name>
</gene>
<evidence type="ECO:0000256" key="9">
    <source>
        <dbReference type="PIRNR" id="PIRNR005508"/>
    </source>
</evidence>
<evidence type="ECO:0000256" key="7">
    <source>
        <dbReference type="ARBA" id="ARBA00022989"/>
    </source>
</evidence>
<evidence type="ECO:0000313" key="11">
    <source>
        <dbReference type="EMBL" id="KRN44277.1"/>
    </source>
</evidence>
<feature type="transmembrane region" description="Helical" evidence="10">
    <location>
        <begin position="158"/>
        <end position="181"/>
    </location>
</feature>
<dbReference type="PIRSF" id="PIRSF005508">
    <property type="entry name" value="Acr3"/>
    <property type="match status" value="1"/>
</dbReference>
<keyword evidence="7 9" id="KW-1133">Transmembrane helix</keyword>
<comment type="caution">
    <text evidence="11">The sequence shown here is derived from an EMBL/GenBank/DDBJ whole genome shotgun (WGS) entry which is preliminary data.</text>
</comment>
<dbReference type="GO" id="GO:0005886">
    <property type="term" value="C:plasma membrane"/>
    <property type="evidence" value="ECO:0007669"/>
    <property type="project" value="UniProtKB-SubCell"/>
</dbReference>
<dbReference type="PANTHER" id="PTHR43057">
    <property type="entry name" value="ARSENITE EFFLUX TRANSPORTER"/>
    <property type="match status" value="1"/>
</dbReference>
<evidence type="ECO:0000256" key="10">
    <source>
        <dbReference type="SAM" id="Phobius"/>
    </source>
</evidence>
<keyword evidence="12" id="KW-1185">Reference proteome</keyword>
<feature type="transmembrane region" description="Helical" evidence="10">
    <location>
        <begin position="305"/>
        <end position="326"/>
    </location>
</feature>
<keyword evidence="4 9" id="KW-1003">Cell membrane</keyword>
<dbReference type="GO" id="GO:0046685">
    <property type="term" value="P:response to arsenic-containing substance"/>
    <property type="evidence" value="ECO:0007669"/>
    <property type="project" value="UniProtKB-KW"/>
</dbReference>
<feature type="transmembrane region" description="Helical" evidence="10">
    <location>
        <begin position="332"/>
        <end position="353"/>
    </location>
</feature>
<proteinExistence type="inferred from homology"/>
<dbReference type="FunFam" id="1.20.1530.20:FF:000009">
    <property type="entry name" value="Arsenite transporter, ACR3 family"/>
    <property type="match status" value="1"/>
</dbReference>
<dbReference type="Proteomes" id="UP000051639">
    <property type="component" value="Unassembled WGS sequence"/>
</dbReference>
<dbReference type="Gene3D" id="1.20.1530.20">
    <property type="match status" value="1"/>
</dbReference>